<reference evidence="2" key="1">
    <citation type="journal article" date="2021" name="Sci. Rep.">
        <title>Diploid genomic architecture of Nitzschia inconspicua, an elite biomass production diatom.</title>
        <authorList>
            <person name="Oliver A."/>
            <person name="Podell S."/>
            <person name="Pinowska A."/>
            <person name="Traller J.C."/>
            <person name="Smith S.R."/>
            <person name="McClure R."/>
            <person name="Beliaev A."/>
            <person name="Bohutskyi P."/>
            <person name="Hill E.A."/>
            <person name="Rabines A."/>
            <person name="Zheng H."/>
            <person name="Allen L.Z."/>
            <person name="Kuo A."/>
            <person name="Grigoriev I.V."/>
            <person name="Allen A.E."/>
            <person name="Hazlebeck D."/>
            <person name="Allen E.E."/>
        </authorList>
    </citation>
    <scope>NUCLEOTIDE SEQUENCE</scope>
    <source>
        <strain evidence="2">Hildebrandi</strain>
    </source>
</reference>
<sequence length="190" mass="21742">MVAQDTTHRRRLITGHDDYRPYHDTAASKPREDESYSTDTVPQSVAKYVRRDNHDRPSNTPPPVLLGSSRPPRPINLYDLLDEDFIICNTRMGYRYMNQTRSKVHTQEGRGRTTILDQIDGLGVKGGDDTFMTSRSYPRGIHIRQSSREQSVLGLASLPSCNDLVVSEKCFKYWQNEMEGIHNYRPGGKI</sequence>
<dbReference type="EMBL" id="JAGRRH010000015">
    <property type="protein sequence ID" value="KAG7356753.1"/>
    <property type="molecule type" value="Genomic_DNA"/>
</dbReference>
<keyword evidence="3" id="KW-1185">Reference proteome</keyword>
<reference evidence="2" key="2">
    <citation type="submission" date="2021-04" db="EMBL/GenBank/DDBJ databases">
        <authorList>
            <person name="Podell S."/>
        </authorList>
    </citation>
    <scope>NUCLEOTIDE SEQUENCE</scope>
    <source>
        <strain evidence="2">Hildebrandi</strain>
    </source>
</reference>
<evidence type="ECO:0000313" key="3">
    <source>
        <dbReference type="Proteomes" id="UP000693970"/>
    </source>
</evidence>
<name>A0A9K3L7A6_9STRA</name>
<proteinExistence type="predicted"/>
<feature type="compositionally biased region" description="Basic and acidic residues" evidence="1">
    <location>
        <begin position="14"/>
        <end position="23"/>
    </location>
</feature>
<comment type="caution">
    <text evidence="2">The sequence shown here is derived from an EMBL/GenBank/DDBJ whole genome shotgun (WGS) entry which is preliminary data.</text>
</comment>
<evidence type="ECO:0000313" key="2">
    <source>
        <dbReference type="EMBL" id="KAG7356753.1"/>
    </source>
</evidence>
<dbReference type="Proteomes" id="UP000693970">
    <property type="component" value="Unassembled WGS sequence"/>
</dbReference>
<evidence type="ECO:0000256" key="1">
    <source>
        <dbReference type="SAM" id="MobiDB-lite"/>
    </source>
</evidence>
<protein>
    <submittedName>
        <fullName evidence="2">Uncharacterized protein</fullName>
    </submittedName>
</protein>
<organism evidence="2 3">
    <name type="scientific">Nitzschia inconspicua</name>
    <dbReference type="NCBI Taxonomy" id="303405"/>
    <lineage>
        <taxon>Eukaryota</taxon>
        <taxon>Sar</taxon>
        <taxon>Stramenopiles</taxon>
        <taxon>Ochrophyta</taxon>
        <taxon>Bacillariophyta</taxon>
        <taxon>Bacillariophyceae</taxon>
        <taxon>Bacillariophycidae</taxon>
        <taxon>Bacillariales</taxon>
        <taxon>Bacillariaceae</taxon>
        <taxon>Nitzschia</taxon>
    </lineage>
</organism>
<gene>
    <name evidence="2" type="ORF">IV203_001439</name>
</gene>
<accession>A0A9K3L7A6</accession>
<feature type="region of interest" description="Disordered" evidence="1">
    <location>
        <begin position="1"/>
        <end position="72"/>
    </location>
</feature>
<dbReference type="AlphaFoldDB" id="A0A9K3L7A6"/>